<name>A0ABY7F622_MYAAR</name>
<evidence type="ECO:0000313" key="2">
    <source>
        <dbReference type="Proteomes" id="UP001164746"/>
    </source>
</evidence>
<organism evidence="1 2">
    <name type="scientific">Mya arenaria</name>
    <name type="common">Soft-shell clam</name>
    <dbReference type="NCBI Taxonomy" id="6604"/>
    <lineage>
        <taxon>Eukaryota</taxon>
        <taxon>Metazoa</taxon>
        <taxon>Spiralia</taxon>
        <taxon>Lophotrochozoa</taxon>
        <taxon>Mollusca</taxon>
        <taxon>Bivalvia</taxon>
        <taxon>Autobranchia</taxon>
        <taxon>Heteroconchia</taxon>
        <taxon>Euheterodonta</taxon>
        <taxon>Imparidentia</taxon>
        <taxon>Neoheterodontei</taxon>
        <taxon>Myida</taxon>
        <taxon>Myoidea</taxon>
        <taxon>Myidae</taxon>
        <taxon>Mya</taxon>
    </lineage>
</organism>
<reference evidence="1" key="1">
    <citation type="submission" date="2022-11" db="EMBL/GenBank/DDBJ databases">
        <title>Centuries of genome instability and evolution in soft-shell clam transmissible cancer (bioRxiv).</title>
        <authorList>
            <person name="Hart S.F.M."/>
            <person name="Yonemitsu M.A."/>
            <person name="Giersch R.M."/>
            <person name="Beal B.F."/>
            <person name="Arriagada G."/>
            <person name="Davis B.W."/>
            <person name="Ostrander E.A."/>
            <person name="Goff S.P."/>
            <person name="Metzger M.J."/>
        </authorList>
    </citation>
    <scope>NUCLEOTIDE SEQUENCE</scope>
    <source>
        <strain evidence="1">MELC-2E11</strain>
        <tissue evidence="1">Siphon/mantle</tissue>
    </source>
</reference>
<gene>
    <name evidence="1" type="ORF">MAR_031408</name>
</gene>
<accession>A0ABY7F622</accession>
<dbReference type="EMBL" id="CP111021">
    <property type="protein sequence ID" value="WAR16814.1"/>
    <property type="molecule type" value="Genomic_DNA"/>
</dbReference>
<proteinExistence type="predicted"/>
<protein>
    <submittedName>
        <fullName evidence="1">Uncharacterized protein</fullName>
    </submittedName>
</protein>
<keyword evidence="2" id="KW-1185">Reference proteome</keyword>
<sequence length="102" mass="11880">MLTDTRCKRYVKNVLAYIKLRITSETIVVNIFRYTSYTIEYQMSSGFNSLTKLSEELHVKESHGSFNILLTYNWNRSCIIHTSIKSTGFVCAHSTMPWFVTL</sequence>
<dbReference type="Proteomes" id="UP001164746">
    <property type="component" value="Chromosome 10"/>
</dbReference>
<evidence type="ECO:0000313" key="1">
    <source>
        <dbReference type="EMBL" id="WAR16814.1"/>
    </source>
</evidence>